<accession>A0A445JXW9</accession>
<evidence type="ECO:0000256" key="3">
    <source>
        <dbReference type="ARBA" id="ARBA00022679"/>
    </source>
</evidence>
<feature type="chain" id="PRO_5019388637" description="RNA-dependent RNA polymerase" evidence="10">
    <location>
        <begin position="23"/>
        <end position="1179"/>
    </location>
</feature>
<comment type="catalytic activity">
    <reaction evidence="7 8">
        <text>RNA(n) + a ribonucleoside 5'-triphosphate = RNA(n+1) + diphosphate</text>
        <dbReference type="Rhea" id="RHEA:21248"/>
        <dbReference type="Rhea" id="RHEA-COMP:14527"/>
        <dbReference type="Rhea" id="RHEA-COMP:17342"/>
        <dbReference type="ChEBI" id="CHEBI:33019"/>
        <dbReference type="ChEBI" id="CHEBI:61557"/>
        <dbReference type="ChEBI" id="CHEBI:140395"/>
        <dbReference type="EC" id="2.7.7.48"/>
    </reaction>
</comment>
<keyword evidence="10" id="KW-0732">Signal</keyword>
<evidence type="ECO:0000313" key="17">
    <source>
        <dbReference type="Proteomes" id="UP000289340"/>
    </source>
</evidence>
<dbReference type="InterPro" id="IPR058751">
    <property type="entry name" value="RDRP_helical"/>
</dbReference>
<keyword evidence="9" id="KW-1133">Transmembrane helix</keyword>
<sequence>CKCCCCLLLFFGGLVLFCVKHSTNFLKSKCSKTSYCRKHNQLNTMSKTIQMHGFQSNVSAEEVKKFLEKHTGHQTVHAVEVWQHKGDPTTHVDVQFTDRKSVETILLLVTQHLSYSDYVLNATEINHDIFPKPRNFPHRMDDIVVHFGCQTSKDKLSVLWEHPNVSVKFGSRLRKMYIFFNYLTMDYKLQISSESISRIELRHSDDLTKKFLLFQLRGAPMIYEKDVSKSKYFKEACDNHWFRGVDFTPSSSIGQSSTLCFELPQSIEVPKFNQHYRNYSEVDDSIFTLEKHLGFSSNFKFVPIVIPPEGFNLPYKILFKINSLIQHGCLPVLAIDINLFHLVDPRRVRLEYIESALHKLDQMKECCYEPAQWLEKQYNKYSTNSLVPLSSAISLDDGLVYVHRVQVTPSKIYFCGPEVNLSNRVLRNYPEDTDNFLRVSFVDEDMDKLHSADLVPRSSSTDVDRETKLHERVLSTLKNGIAIGDKKFEFLAFSPSQLRDNSVWMFASRTGLTASDIRKWMGEFHEIRNVAKYAARLGQSFSSSRETVSVGEHEIEIIPDIELRRGETKYCFTDGIGKISSELAQEVAKKCGCRDNNIPSAFQIRYGGYKGVVAIDPTSSTKLSLRKSMFKYKSENTKLDVLAWSKYKPCYLNRQIITLLSTLGVKDRVFRKKQREILNQLKMISTKPLMVLDLMFTGEITNILREMLICGFHQTKEPFLSMMLQTLCASKLQELQLKTRILVKKGRALLGCLDETRTLKYGEVFVQIAHQRNKQIHAMPSLSSNRYGGNKSKHIVKGKVVVAKNPCLHPGDVRILRAVDVPSLHHMVDCVVFPQKGRRPHPNECSGSDLDGDIYFVSWDPDLIPPHQENPMDHAPSQVMNVDHDVTLQEVQEYFAHYIVEDRLGIVASAHTVFADKDPEKAMSPACTELAKLHSIAVDFAKSGVPAEIPQHLRVEEYPDFMEKPDKPSYQSNSIIGKLYREVRNVAQHKNLNKTFTRRVARQSYDPDMEIDGFEKYTATACEYKNMYDFKLGNLMDYYGIETEAEIISGNILKMSKSFNERKDLEGINHAVMSLRKETRSWFNVMVNKSNSQGRDAYAIASAWYLVTYHPRYWGSYNQGLNRGHFLSFPWCVHDTLIQIKKDKVRQRTFTVELCTILKLFPILLFCFLLWMIVQYLTD</sequence>
<comment type="caution">
    <text evidence="16">The sequence shown here is derived from an EMBL/GenBank/DDBJ whole genome shotgun (WGS) entry which is preliminary data.</text>
</comment>
<reference evidence="16 17" key="1">
    <citation type="submission" date="2018-09" db="EMBL/GenBank/DDBJ databases">
        <title>A high-quality reference genome of wild soybean provides a powerful tool to mine soybean genomes.</title>
        <authorList>
            <person name="Xie M."/>
            <person name="Chung C.Y.L."/>
            <person name="Li M.-W."/>
            <person name="Wong F.-L."/>
            <person name="Chan T.-F."/>
            <person name="Lam H.-M."/>
        </authorList>
    </citation>
    <scope>NUCLEOTIDE SEQUENCE [LARGE SCALE GENOMIC DNA]</scope>
    <source>
        <strain evidence="17">cv. W05</strain>
        <tissue evidence="16">Hypocotyl of etiolated seedlings</tissue>
    </source>
</reference>
<organism evidence="16 17">
    <name type="scientific">Glycine soja</name>
    <name type="common">Wild soybean</name>
    <dbReference type="NCBI Taxonomy" id="3848"/>
    <lineage>
        <taxon>Eukaryota</taxon>
        <taxon>Viridiplantae</taxon>
        <taxon>Streptophyta</taxon>
        <taxon>Embryophyta</taxon>
        <taxon>Tracheophyta</taxon>
        <taxon>Spermatophyta</taxon>
        <taxon>Magnoliopsida</taxon>
        <taxon>eudicotyledons</taxon>
        <taxon>Gunneridae</taxon>
        <taxon>Pentapetalae</taxon>
        <taxon>rosids</taxon>
        <taxon>fabids</taxon>
        <taxon>Fabales</taxon>
        <taxon>Fabaceae</taxon>
        <taxon>Papilionoideae</taxon>
        <taxon>50 kb inversion clade</taxon>
        <taxon>NPAAA clade</taxon>
        <taxon>indigoferoid/millettioid clade</taxon>
        <taxon>Phaseoleae</taxon>
        <taxon>Glycine</taxon>
        <taxon>Glycine subgen. Soja</taxon>
    </lineage>
</organism>
<evidence type="ECO:0000256" key="9">
    <source>
        <dbReference type="SAM" id="Phobius"/>
    </source>
</evidence>
<name>A0A445JXW9_GLYSO</name>
<dbReference type="InterPro" id="IPR057590">
    <property type="entry name" value="PH_RDR1/2-like"/>
</dbReference>
<dbReference type="GO" id="GO:0031380">
    <property type="term" value="C:nuclear RNA-directed RNA polymerase complex"/>
    <property type="evidence" value="ECO:0007669"/>
    <property type="project" value="TreeGrafter"/>
</dbReference>
<keyword evidence="17" id="KW-1185">Reference proteome</keyword>
<keyword evidence="9" id="KW-0812">Transmembrane</keyword>
<feature type="domain" description="RDR1/2-like RRM" evidence="13">
    <location>
        <begin position="48"/>
        <end position="127"/>
    </location>
</feature>
<keyword evidence="5 8" id="KW-0694">RNA-binding</keyword>
<evidence type="ECO:0000256" key="5">
    <source>
        <dbReference type="ARBA" id="ARBA00022884"/>
    </source>
</evidence>
<gene>
    <name evidence="16" type="ORF">D0Y65_018126</name>
</gene>
<dbReference type="EMBL" id="QZWG01000007">
    <property type="protein sequence ID" value="RZC03319.1"/>
    <property type="molecule type" value="Genomic_DNA"/>
</dbReference>
<keyword evidence="4 8" id="KW-0548">Nucleotidyltransferase</keyword>
<protein>
    <recommendedName>
        <fullName evidence="8">RNA-dependent RNA polymerase</fullName>
        <ecNumber evidence="8">2.7.7.48</ecNumber>
    </recommendedName>
</protein>
<evidence type="ECO:0000259" key="13">
    <source>
        <dbReference type="Pfam" id="PF26250"/>
    </source>
</evidence>
<proteinExistence type="inferred from homology"/>
<feature type="non-terminal residue" evidence="16">
    <location>
        <position position="1"/>
    </location>
</feature>
<keyword evidence="3 8" id="KW-0808">Transferase</keyword>
<dbReference type="InterPro" id="IPR058763">
    <property type="entry name" value="RRM_RDR1/2-like"/>
</dbReference>
<dbReference type="PANTHER" id="PTHR23079:SF27">
    <property type="entry name" value="RNA-DEPENDENT RNA POLYMERASE"/>
    <property type="match status" value="1"/>
</dbReference>
<evidence type="ECO:0000259" key="12">
    <source>
        <dbReference type="Pfam" id="PF24823"/>
    </source>
</evidence>
<keyword evidence="2 8" id="KW-0696">RNA-directed RNA polymerase</keyword>
<dbReference type="Pfam" id="PF26250">
    <property type="entry name" value="RRM_RdRP1_2"/>
    <property type="match status" value="1"/>
</dbReference>
<dbReference type="Pfam" id="PF26253">
    <property type="entry name" value="RdRP_head"/>
    <property type="match status" value="1"/>
</dbReference>
<evidence type="ECO:0000256" key="2">
    <source>
        <dbReference type="ARBA" id="ARBA00022484"/>
    </source>
</evidence>
<evidence type="ECO:0000313" key="16">
    <source>
        <dbReference type="EMBL" id="RZC03319.1"/>
    </source>
</evidence>
<keyword evidence="6 8" id="KW-0943">RNA-mediated gene silencing</keyword>
<feature type="domain" description="RDR1/2-like PH-like" evidence="12">
    <location>
        <begin position="145"/>
        <end position="281"/>
    </location>
</feature>
<evidence type="ECO:0000256" key="1">
    <source>
        <dbReference type="ARBA" id="ARBA00005762"/>
    </source>
</evidence>
<dbReference type="InterPro" id="IPR007855">
    <property type="entry name" value="RDRP"/>
</dbReference>
<dbReference type="Pfam" id="PF05183">
    <property type="entry name" value="RdRP"/>
    <property type="match status" value="1"/>
</dbReference>
<evidence type="ECO:0000256" key="8">
    <source>
        <dbReference type="RuleBase" id="RU363098"/>
    </source>
</evidence>
<comment type="function">
    <text evidence="8">Probably involved in the RNA silencing pathway and required for the generation of small interfering RNAs (siRNAs).</text>
</comment>
<feature type="signal peptide" evidence="10">
    <location>
        <begin position="1"/>
        <end position="22"/>
    </location>
</feature>
<dbReference type="Pfam" id="PF24823">
    <property type="entry name" value="PH_RDR2"/>
    <property type="match status" value="1"/>
</dbReference>
<feature type="domain" description="RDRP C-terminal head" evidence="15">
    <location>
        <begin position="1004"/>
        <end position="1148"/>
    </location>
</feature>
<dbReference type="GO" id="GO:0030422">
    <property type="term" value="P:siRNA processing"/>
    <property type="evidence" value="ECO:0007669"/>
    <property type="project" value="TreeGrafter"/>
</dbReference>
<dbReference type="InterPro" id="IPR057596">
    <property type="entry name" value="RDRP_core"/>
</dbReference>
<dbReference type="GO" id="GO:0003723">
    <property type="term" value="F:RNA binding"/>
    <property type="evidence" value="ECO:0007669"/>
    <property type="project" value="UniProtKB-KW"/>
</dbReference>
<evidence type="ECO:0000256" key="10">
    <source>
        <dbReference type="SAM" id="SignalP"/>
    </source>
</evidence>
<evidence type="ECO:0000259" key="14">
    <source>
        <dbReference type="Pfam" id="PF26252"/>
    </source>
</evidence>
<feature type="transmembrane region" description="Helical" evidence="9">
    <location>
        <begin position="1157"/>
        <end position="1177"/>
    </location>
</feature>
<evidence type="ECO:0000259" key="11">
    <source>
        <dbReference type="Pfam" id="PF05183"/>
    </source>
</evidence>
<dbReference type="Pfam" id="PF26252">
    <property type="entry name" value="RdRP_helical"/>
    <property type="match status" value="1"/>
</dbReference>
<dbReference type="InterPro" id="IPR058752">
    <property type="entry name" value="RDRP_C_head"/>
</dbReference>
<feature type="domain" description="RDRP helical" evidence="14">
    <location>
        <begin position="303"/>
        <end position="390"/>
    </location>
</feature>
<dbReference type="Proteomes" id="UP000289340">
    <property type="component" value="Chromosome 7"/>
</dbReference>
<evidence type="ECO:0000256" key="4">
    <source>
        <dbReference type="ARBA" id="ARBA00022695"/>
    </source>
</evidence>
<evidence type="ECO:0000256" key="7">
    <source>
        <dbReference type="ARBA" id="ARBA00048744"/>
    </source>
</evidence>
<comment type="similarity">
    <text evidence="1 8">Belongs to the RdRP family.</text>
</comment>
<dbReference type="AlphaFoldDB" id="A0A445JXW9"/>
<dbReference type="GO" id="GO:0003968">
    <property type="term" value="F:RNA-directed RNA polymerase activity"/>
    <property type="evidence" value="ECO:0007669"/>
    <property type="project" value="UniProtKB-KW"/>
</dbReference>
<feature type="domain" description="RDRP core" evidence="11">
    <location>
        <begin position="407"/>
        <end position="983"/>
    </location>
</feature>
<dbReference type="EC" id="2.7.7.48" evidence="8"/>
<evidence type="ECO:0000259" key="15">
    <source>
        <dbReference type="Pfam" id="PF26253"/>
    </source>
</evidence>
<dbReference type="PANTHER" id="PTHR23079">
    <property type="entry name" value="RNA-DEPENDENT RNA POLYMERASE"/>
    <property type="match status" value="1"/>
</dbReference>
<keyword evidence="9" id="KW-0472">Membrane</keyword>
<evidence type="ECO:0000256" key="6">
    <source>
        <dbReference type="ARBA" id="ARBA00023158"/>
    </source>
</evidence>